<reference evidence="2" key="1">
    <citation type="submission" date="2014-11" db="EMBL/GenBank/DDBJ databases">
        <authorList>
            <person name="Otto D Thomas"/>
            <person name="Naeem Raeece"/>
        </authorList>
    </citation>
    <scope>NUCLEOTIDE SEQUENCE</scope>
</reference>
<dbReference type="SUPFAM" id="SSF56815">
    <property type="entry name" value="Sec1/munc18-like (SM) proteins"/>
    <property type="match status" value="1"/>
</dbReference>
<dbReference type="Gene3D" id="3.40.50.1910">
    <property type="match status" value="1"/>
</dbReference>
<dbReference type="Pfam" id="PF00995">
    <property type="entry name" value="Sec1"/>
    <property type="match status" value="1"/>
</dbReference>
<dbReference type="PIRSF" id="PIRSF005715">
    <property type="entry name" value="VPS45_Sec1"/>
    <property type="match status" value="1"/>
</dbReference>
<dbReference type="PANTHER" id="PTHR11679">
    <property type="entry name" value="VESICLE PROTEIN SORTING-ASSOCIATED"/>
    <property type="match status" value="1"/>
</dbReference>
<evidence type="ECO:0000256" key="1">
    <source>
        <dbReference type="ARBA" id="ARBA00009884"/>
    </source>
</evidence>
<gene>
    <name evidence="2" type="ORF">Cvel_22037</name>
</gene>
<comment type="similarity">
    <text evidence="1">Belongs to the STXBP/unc-18/SEC1 family.</text>
</comment>
<dbReference type="InterPro" id="IPR043154">
    <property type="entry name" value="Sec-1-like_dom1"/>
</dbReference>
<dbReference type="InterPro" id="IPR036045">
    <property type="entry name" value="Sec1-like_sf"/>
</dbReference>
<name>A0A0G4GIB1_9ALVE</name>
<evidence type="ECO:0000313" key="2">
    <source>
        <dbReference type="EMBL" id="CEM29606.1"/>
    </source>
</evidence>
<dbReference type="Gene3D" id="3.40.50.2060">
    <property type="match status" value="1"/>
</dbReference>
<dbReference type="PhylomeDB" id="A0A0G4GIB1"/>
<dbReference type="VEuPathDB" id="CryptoDB:Cvel_22037"/>
<organism evidence="2">
    <name type="scientific">Chromera velia CCMP2878</name>
    <dbReference type="NCBI Taxonomy" id="1169474"/>
    <lineage>
        <taxon>Eukaryota</taxon>
        <taxon>Sar</taxon>
        <taxon>Alveolata</taxon>
        <taxon>Colpodellida</taxon>
        <taxon>Chromeraceae</taxon>
        <taxon>Chromera</taxon>
    </lineage>
</organism>
<dbReference type="InterPro" id="IPR001619">
    <property type="entry name" value="Sec1-like"/>
</dbReference>
<accession>A0A0G4GIB1</accession>
<protein>
    <recommendedName>
        <fullName evidence="3">Sec1 family domain-containing protein 1</fullName>
    </recommendedName>
</protein>
<dbReference type="AlphaFoldDB" id="A0A0G4GIB1"/>
<dbReference type="EMBL" id="CDMZ01001245">
    <property type="protein sequence ID" value="CEM29606.1"/>
    <property type="molecule type" value="Genomic_DNA"/>
</dbReference>
<dbReference type="Gene3D" id="1.25.40.60">
    <property type="match status" value="1"/>
</dbReference>
<dbReference type="InterPro" id="IPR043127">
    <property type="entry name" value="Sec-1-like_dom3a"/>
</dbReference>
<evidence type="ECO:0008006" key="3">
    <source>
        <dbReference type="Google" id="ProtNLM"/>
    </source>
</evidence>
<dbReference type="GO" id="GO:0016192">
    <property type="term" value="P:vesicle-mediated transport"/>
    <property type="evidence" value="ECO:0007669"/>
    <property type="project" value="InterPro"/>
</dbReference>
<proteinExistence type="inferred from homology"/>
<dbReference type="Gene3D" id="3.90.830.10">
    <property type="entry name" value="Syntaxin Binding Protein 1, Chain A, domain 2"/>
    <property type="match status" value="1"/>
</dbReference>
<sequence length="642" mass="69604">MASSMSLNILEAQKNAVIRMLNLSTTSDASVPLSAHTSSRSGGAWSEGSVTWKVLLYDKECQDRLATLMKIGSLRQHAVTLHLSIEKERSPVVEAPAVYFVDPTEDNIQRIVSDLEKGLYHTYYINFSSPVSQGLLDALAKGTVQASSVLKVAKVCDRFLSFVSLSPNLFSLNMGRAYEELHGNEDSRIEACIERIADGLLSVVCTLGQVPVIRYPQDHASQLVAERLSAKLKALLGRKTAHGTQSLFAASSSQRPCLILLDRDFDLSVMIAHTWLYQALVHDLLGLRLNQVTVPTEDPGGGMGGETMAPPKPKKFDLDHSDALWAKHAGSDFPNAAMAAHEALNEYNTKMAQLTANRQGAPDADFSTSDISSALNALPEMTEKKRSIDSHTNILTALVNEIKARQLDKFYEMEEGFAGSGTAAAATRELEALIRDRNKGTIKDKARAVLTLFLLKPSLTSQQVEQLRGALRDVGADSELRALDFLQKLSQRKNMRESSQMTELSANPSAGGALASLAARVGDQVSRGLLAGVKQLLTKRQLLVTKAVGELLEQKAGGHFFESFAYMDPRAAALGLGPEARVRSPFRQGIVFVVGGGNYVEAHALQHTLGGPEGKQIIYGATELTSPCDFVEELERLGGASF</sequence>
<dbReference type="InterPro" id="IPR027482">
    <property type="entry name" value="Sec1-like_dom2"/>
</dbReference>